<sequence length="828" mass="93609">MDVRVKQEIMETSTARRRKRNGVVERQRPASVIELSSSSSDSDSSDGSDDPDENDNASSAVAVGEVPQVRASKKRKVNGADFVLPLGFLNPLPPDDSIPAPLACDMGAAEVSPPPGLSEQPASKSLSSGVLCKQFWKAGDYDGIPSTDWDLSSGGMDHVRVHPKFLHSNATSHKWALGAFAELLDNSLDEVCNGATYVNIDMFKSEKNESTMLLIEDNGGGMDPDKMRQCMSLGYSAKSKIANTIGQYGNGFKTSTMRLGADVIVFSRCRGNDGKRPTQSIGLLSYTFLTSTGKEDIVVPMLDYEWQQGEWRKIIRSTVSDWERNVETIVQWSPFSSEADLLRQFNLMEDHGTRIIIYNLWEDDQGLLELDFHADLHDIQLRGVNRDEKNIQMAKEFPNSRHFLTYRHSLRSYASILYLRLPHNFRIILRGNDIEHHNIVNDMMLSERITYRPNPTAEGAPKDLNLSAVVTIGFVKDAKYHIDVQGFNVYHKNRLIKPFWRVWNAAGSDGRGVIGVLEANFVEPAHDKQGFERTTVLARLEARLVQMQKNYWSTNCHKIGYAPRRNKKNIDQSLGEDTSPDYNTHKSTRSSKYISSSKRISSGSDKFASPSKWKTRGKERREFSEAADGGCGNGDLFSKGGNREKDPTKSGKRLSSSDPSHSSEEDVSDDVCEVVPQKQANSRSQTDSRSQEFVVQSWSKVNFTGVHNGQPSLSPTNLHAMEQLKQENHELKERLEKYEEERQSELQQERNLRKSLENELNDARKKIEQLNLEQESLISIFSEERDRRDKEEENLRTKLKDASNTIQELLDKVKLLEKMKSPNLRPRR</sequence>
<dbReference type="GO" id="GO:0005634">
    <property type="term" value="C:nucleus"/>
    <property type="evidence" value="ECO:0007669"/>
    <property type="project" value="UniProtKB-SubCell"/>
</dbReference>
<dbReference type="GO" id="GO:0005524">
    <property type="term" value="F:ATP binding"/>
    <property type="evidence" value="ECO:0007669"/>
    <property type="project" value="UniProtKB-KW"/>
</dbReference>
<dbReference type="OrthoDB" id="757982at2759"/>
<name>A0A1R3JX37_COCAP</name>
<comment type="cofactor">
    <cofactor evidence="1">
        <name>Mn(2+)</name>
        <dbReference type="ChEBI" id="CHEBI:29035"/>
    </cofactor>
</comment>
<protein>
    <recommendedName>
        <fullName evidence="18">Morc S5 domain-containing protein</fullName>
    </recommendedName>
</protein>
<dbReference type="GO" id="GO:0016887">
    <property type="term" value="F:ATP hydrolysis activity"/>
    <property type="evidence" value="ECO:0007669"/>
    <property type="project" value="InterPro"/>
</dbReference>
<keyword evidence="12 16" id="KW-0175">Coiled coil</keyword>
<comment type="subcellular location">
    <subcellularLocation>
        <location evidence="2">Nucleus</location>
    </subcellularLocation>
</comment>
<evidence type="ECO:0000256" key="14">
    <source>
        <dbReference type="ARBA" id="ARBA00023204"/>
    </source>
</evidence>
<feature type="domain" description="Morc S5" evidence="18">
    <location>
        <begin position="408"/>
        <end position="552"/>
    </location>
</feature>
<dbReference type="GO" id="GO:0003723">
    <property type="term" value="F:RNA binding"/>
    <property type="evidence" value="ECO:0007669"/>
    <property type="project" value="UniProtKB-KW"/>
</dbReference>
<evidence type="ECO:0000256" key="1">
    <source>
        <dbReference type="ARBA" id="ARBA00001936"/>
    </source>
</evidence>
<dbReference type="GO" id="GO:0031349">
    <property type="term" value="P:positive regulation of defense response"/>
    <property type="evidence" value="ECO:0007669"/>
    <property type="project" value="UniProtKB-ARBA"/>
</dbReference>
<keyword evidence="20" id="KW-1185">Reference proteome</keyword>
<keyword evidence="9" id="KW-0067">ATP-binding</keyword>
<evidence type="ECO:0000256" key="6">
    <source>
        <dbReference type="ARBA" id="ARBA00022759"/>
    </source>
</evidence>
<keyword evidence="14" id="KW-0234">DNA repair</keyword>
<dbReference type="Gene3D" id="3.30.565.10">
    <property type="entry name" value="Histidine kinase-like ATPase, C-terminal domain"/>
    <property type="match status" value="1"/>
</dbReference>
<reference evidence="19 20" key="1">
    <citation type="submission" date="2013-09" db="EMBL/GenBank/DDBJ databases">
        <title>Corchorus capsularis genome sequencing.</title>
        <authorList>
            <person name="Alam M."/>
            <person name="Haque M.S."/>
            <person name="Islam M.S."/>
            <person name="Emdad E.M."/>
            <person name="Islam M.M."/>
            <person name="Ahmed B."/>
            <person name="Halim A."/>
            <person name="Hossen Q.M.M."/>
            <person name="Hossain M.Z."/>
            <person name="Ahmed R."/>
            <person name="Khan M.M."/>
            <person name="Islam R."/>
            <person name="Rashid M.M."/>
            <person name="Khan S.A."/>
            <person name="Rahman M.S."/>
            <person name="Alam M."/>
        </authorList>
    </citation>
    <scope>NUCLEOTIDE SEQUENCE [LARGE SCALE GENOMIC DNA]</scope>
    <source>
        <strain evidence="20">cv. CVL-1</strain>
        <tissue evidence="19">Whole seedling</tissue>
    </source>
</reference>
<dbReference type="GO" id="GO:0004519">
    <property type="term" value="F:endonuclease activity"/>
    <property type="evidence" value="ECO:0007669"/>
    <property type="project" value="UniProtKB-KW"/>
</dbReference>
<evidence type="ECO:0000256" key="8">
    <source>
        <dbReference type="ARBA" id="ARBA00022801"/>
    </source>
</evidence>
<comment type="caution">
    <text evidence="19">The sequence shown here is derived from an EMBL/GenBank/DDBJ whole genome shotgun (WGS) entry which is preliminary data.</text>
</comment>
<feature type="region of interest" description="Disordered" evidence="17">
    <location>
        <begin position="570"/>
        <end position="691"/>
    </location>
</feature>
<gene>
    <name evidence="19" type="ORF">CCACVL1_03821</name>
</gene>
<accession>A0A1R3JX37</accession>
<evidence type="ECO:0000256" key="16">
    <source>
        <dbReference type="SAM" id="Coils"/>
    </source>
</evidence>
<feature type="compositionally biased region" description="Low complexity" evidence="17">
    <location>
        <begin position="590"/>
        <end position="606"/>
    </location>
</feature>
<evidence type="ECO:0000259" key="18">
    <source>
        <dbReference type="Pfam" id="PF17942"/>
    </source>
</evidence>
<evidence type="ECO:0000256" key="3">
    <source>
        <dbReference type="ARBA" id="ARBA00007845"/>
    </source>
</evidence>
<evidence type="ECO:0000313" key="20">
    <source>
        <dbReference type="Proteomes" id="UP000188268"/>
    </source>
</evidence>
<evidence type="ECO:0000256" key="9">
    <source>
        <dbReference type="ARBA" id="ARBA00022840"/>
    </source>
</evidence>
<proteinExistence type="inferred from homology"/>
<comment type="similarity">
    <text evidence="3">Belongs to the MORC ATPase protein family.</text>
</comment>
<dbReference type="FunFam" id="3.30.565.10:FF:000075">
    <property type="entry name" value="MORC family CW-type zinc finger protein 4"/>
    <property type="match status" value="1"/>
</dbReference>
<evidence type="ECO:0000256" key="17">
    <source>
        <dbReference type="SAM" id="MobiDB-lite"/>
    </source>
</evidence>
<dbReference type="InterPro" id="IPR036890">
    <property type="entry name" value="HATPase_C_sf"/>
</dbReference>
<evidence type="ECO:0000256" key="13">
    <source>
        <dbReference type="ARBA" id="ARBA00023158"/>
    </source>
</evidence>
<keyword evidence="15" id="KW-0539">Nucleus</keyword>
<evidence type="ECO:0000256" key="7">
    <source>
        <dbReference type="ARBA" id="ARBA00022763"/>
    </source>
</evidence>
<dbReference type="GO" id="GO:0006281">
    <property type="term" value="P:DNA repair"/>
    <property type="evidence" value="ECO:0007669"/>
    <property type="project" value="UniProtKB-KW"/>
</dbReference>
<evidence type="ECO:0000256" key="10">
    <source>
        <dbReference type="ARBA" id="ARBA00022853"/>
    </source>
</evidence>
<dbReference type="Pfam" id="PF13589">
    <property type="entry name" value="HATPase_c_3"/>
    <property type="match status" value="1"/>
</dbReference>
<dbReference type="OMA" id="KDIVHHN"/>
<dbReference type="Gramene" id="OMO99418">
    <property type="protein sequence ID" value="OMO99418"/>
    <property type="gene ID" value="CCACVL1_03821"/>
</dbReference>
<dbReference type="AlphaFoldDB" id="A0A1R3JX37"/>
<dbReference type="PANTHER" id="PTHR23336">
    <property type="entry name" value="ZINC FINGER CW-TYPE COILED-COIL DOMAIN PROTEIN 3"/>
    <property type="match status" value="1"/>
</dbReference>
<dbReference type="GO" id="GO:0031047">
    <property type="term" value="P:regulatory ncRNA-mediated gene silencing"/>
    <property type="evidence" value="ECO:0007669"/>
    <property type="project" value="UniProtKB-KW"/>
</dbReference>
<keyword evidence="13" id="KW-0943">RNA-mediated gene silencing</keyword>
<dbReference type="InterPro" id="IPR045261">
    <property type="entry name" value="MORC_ATPase"/>
</dbReference>
<keyword evidence="10" id="KW-0156">Chromatin regulator</keyword>
<dbReference type="PANTHER" id="PTHR23336:SF58">
    <property type="entry name" value="PROTEIN MICRORCHIDIA 4"/>
    <property type="match status" value="1"/>
</dbReference>
<feature type="compositionally biased region" description="Polar residues" evidence="17">
    <location>
        <begin position="571"/>
        <end position="582"/>
    </location>
</feature>
<evidence type="ECO:0000313" key="19">
    <source>
        <dbReference type="EMBL" id="OMO99418.1"/>
    </source>
</evidence>
<organism evidence="19 20">
    <name type="scientific">Corchorus capsularis</name>
    <name type="common">Jute</name>
    <dbReference type="NCBI Taxonomy" id="210143"/>
    <lineage>
        <taxon>Eukaryota</taxon>
        <taxon>Viridiplantae</taxon>
        <taxon>Streptophyta</taxon>
        <taxon>Embryophyta</taxon>
        <taxon>Tracheophyta</taxon>
        <taxon>Spermatophyta</taxon>
        <taxon>Magnoliopsida</taxon>
        <taxon>eudicotyledons</taxon>
        <taxon>Gunneridae</taxon>
        <taxon>Pentapetalae</taxon>
        <taxon>rosids</taxon>
        <taxon>malvids</taxon>
        <taxon>Malvales</taxon>
        <taxon>Malvaceae</taxon>
        <taxon>Grewioideae</taxon>
        <taxon>Apeibeae</taxon>
        <taxon>Corchorus</taxon>
    </lineage>
</organism>
<evidence type="ECO:0000256" key="11">
    <source>
        <dbReference type="ARBA" id="ARBA00022884"/>
    </source>
</evidence>
<evidence type="ECO:0000256" key="5">
    <source>
        <dbReference type="ARBA" id="ARBA00022741"/>
    </source>
</evidence>
<dbReference type="SUPFAM" id="SSF55874">
    <property type="entry name" value="ATPase domain of HSP90 chaperone/DNA topoisomerase II/histidine kinase"/>
    <property type="match status" value="1"/>
</dbReference>
<keyword evidence="5" id="KW-0547">Nucleotide-binding</keyword>
<dbReference type="Pfam" id="PF17942">
    <property type="entry name" value="Morc6_S5"/>
    <property type="match status" value="1"/>
</dbReference>
<dbReference type="InterPro" id="IPR041006">
    <property type="entry name" value="Morc_S5"/>
</dbReference>
<feature type="region of interest" description="Disordered" evidence="17">
    <location>
        <begin position="1"/>
        <end position="67"/>
    </location>
</feature>
<dbReference type="EMBL" id="AWWV01006882">
    <property type="protein sequence ID" value="OMO99418.1"/>
    <property type="molecule type" value="Genomic_DNA"/>
</dbReference>
<keyword evidence="7" id="KW-0227">DNA damage</keyword>
<evidence type="ECO:0000256" key="2">
    <source>
        <dbReference type="ARBA" id="ARBA00004123"/>
    </source>
</evidence>
<feature type="coiled-coil region" evidence="16">
    <location>
        <begin position="721"/>
        <end position="819"/>
    </location>
</feature>
<evidence type="ECO:0000256" key="12">
    <source>
        <dbReference type="ARBA" id="ARBA00023054"/>
    </source>
</evidence>
<dbReference type="Proteomes" id="UP000188268">
    <property type="component" value="Unassembled WGS sequence"/>
</dbReference>
<keyword evidence="6" id="KW-0255">Endonuclease</keyword>
<keyword evidence="4" id="KW-0540">Nuclease</keyword>
<evidence type="ECO:0000256" key="4">
    <source>
        <dbReference type="ARBA" id="ARBA00022722"/>
    </source>
</evidence>
<dbReference type="GO" id="GO:0006325">
    <property type="term" value="P:chromatin organization"/>
    <property type="evidence" value="ECO:0007669"/>
    <property type="project" value="UniProtKB-KW"/>
</dbReference>
<feature type="compositionally biased region" description="Acidic residues" evidence="17">
    <location>
        <begin position="43"/>
        <end position="55"/>
    </location>
</feature>
<keyword evidence="11" id="KW-0694">RNA-binding</keyword>
<evidence type="ECO:0000256" key="15">
    <source>
        <dbReference type="ARBA" id="ARBA00023242"/>
    </source>
</evidence>
<keyword evidence="8" id="KW-0378">Hydrolase</keyword>
<feature type="compositionally biased region" description="Polar residues" evidence="17">
    <location>
        <begin position="678"/>
        <end position="691"/>
    </location>
</feature>